<reference evidence="4 5" key="1">
    <citation type="submission" date="2019-11" db="EMBL/GenBank/DDBJ databases">
        <authorList>
            <person name="Li X."/>
        </authorList>
    </citation>
    <scope>NUCLEOTIDE SEQUENCE [LARGE SCALE GENOMIC DNA]</scope>
    <source>
        <strain evidence="4 5">L9</strain>
    </source>
</reference>
<protein>
    <submittedName>
        <fullName evidence="4">Hsp20 family protein</fullName>
    </submittedName>
</protein>
<comment type="caution">
    <text evidence="4">The sequence shown here is derived from an EMBL/GenBank/DDBJ whole genome shotgun (WGS) entry which is preliminary data.</text>
</comment>
<evidence type="ECO:0000256" key="1">
    <source>
        <dbReference type="PROSITE-ProRule" id="PRU00285"/>
    </source>
</evidence>
<dbReference type="PROSITE" id="PS01031">
    <property type="entry name" value="SHSP"/>
    <property type="match status" value="1"/>
</dbReference>
<proteinExistence type="inferred from homology"/>
<sequence length="144" mass="16704">MDPFQQMNEWKSNMDQFFGEKFWDQFEGIIKPNIPQVNIYQTDHEILCIVNVPGLEDLDKIDIYVDYATLELRGVIDIGHGGGIVVKEEILQGAFERTISLPFPVRSDKIKATYRHGLVFIQLHKLISESSRKNRVNVRLLEDE</sequence>
<dbReference type="Proteomes" id="UP000469125">
    <property type="component" value="Unassembled WGS sequence"/>
</dbReference>
<evidence type="ECO:0000313" key="4">
    <source>
        <dbReference type="EMBL" id="MUK88454.1"/>
    </source>
</evidence>
<dbReference type="SUPFAM" id="SSF49764">
    <property type="entry name" value="HSP20-like chaperones"/>
    <property type="match status" value="1"/>
</dbReference>
<dbReference type="InterPro" id="IPR008978">
    <property type="entry name" value="HSP20-like_chaperone"/>
</dbReference>
<feature type="domain" description="SHSP" evidence="3">
    <location>
        <begin position="28"/>
        <end position="141"/>
    </location>
</feature>
<evidence type="ECO:0000256" key="2">
    <source>
        <dbReference type="RuleBase" id="RU003616"/>
    </source>
</evidence>
<accession>A0A6N8FJH6</accession>
<keyword evidence="5" id="KW-1185">Reference proteome</keyword>
<dbReference type="Pfam" id="PF00011">
    <property type="entry name" value="HSP20"/>
    <property type="match status" value="1"/>
</dbReference>
<gene>
    <name evidence="4" type="ORF">GMD78_08625</name>
</gene>
<evidence type="ECO:0000259" key="3">
    <source>
        <dbReference type="PROSITE" id="PS01031"/>
    </source>
</evidence>
<dbReference type="Gene3D" id="2.60.40.790">
    <property type="match status" value="1"/>
</dbReference>
<comment type="similarity">
    <text evidence="1 2">Belongs to the small heat shock protein (HSP20) family.</text>
</comment>
<dbReference type="InterPro" id="IPR002068">
    <property type="entry name" value="A-crystallin/Hsp20_dom"/>
</dbReference>
<organism evidence="4 5">
    <name type="scientific">Ornithinibacillus caprae</name>
    <dbReference type="NCBI Taxonomy" id="2678566"/>
    <lineage>
        <taxon>Bacteria</taxon>
        <taxon>Bacillati</taxon>
        <taxon>Bacillota</taxon>
        <taxon>Bacilli</taxon>
        <taxon>Bacillales</taxon>
        <taxon>Bacillaceae</taxon>
        <taxon>Ornithinibacillus</taxon>
    </lineage>
</organism>
<dbReference type="CDD" id="cd06464">
    <property type="entry name" value="ACD_sHsps-like"/>
    <property type="match status" value="1"/>
</dbReference>
<dbReference type="EMBL" id="WOCA01000005">
    <property type="protein sequence ID" value="MUK88454.1"/>
    <property type="molecule type" value="Genomic_DNA"/>
</dbReference>
<dbReference type="AlphaFoldDB" id="A0A6N8FJH6"/>
<evidence type="ECO:0000313" key="5">
    <source>
        <dbReference type="Proteomes" id="UP000469125"/>
    </source>
</evidence>
<dbReference type="RefSeq" id="WP_343042207.1">
    <property type="nucleotide sequence ID" value="NZ_WOCA01000005.1"/>
</dbReference>
<name>A0A6N8FJH6_9BACI</name>